<protein>
    <recommendedName>
        <fullName evidence="5">SdpI family protein</fullName>
    </recommendedName>
</protein>
<organism evidence="3 4">
    <name type="scientific">Nocardioides eburneus</name>
    <dbReference type="NCBI Taxonomy" id="3231482"/>
    <lineage>
        <taxon>Bacteria</taxon>
        <taxon>Bacillati</taxon>
        <taxon>Actinomycetota</taxon>
        <taxon>Actinomycetes</taxon>
        <taxon>Propionibacteriales</taxon>
        <taxon>Nocardioidaceae</taxon>
        <taxon>Nocardioides</taxon>
    </lineage>
</organism>
<name>A0ABV3T0U1_9ACTN</name>
<sequence length="129" mass="13565">MALYPLATHMYDAFGITMLVIVGLLFLPFSVVTSRAEHRSVRRSPSGSPSAPAKPSSSMEPGLLARKRLGIWYCIAVVILAGVSGLGAASDNSLPGTIACLFLAVGGLAAALRLRHQIRASERSPAHQP</sequence>
<evidence type="ECO:0000313" key="4">
    <source>
        <dbReference type="Proteomes" id="UP001556631"/>
    </source>
</evidence>
<feature type="compositionally biased region" description="Low complexity" evidence="1">
    <location>
        <begin position="43"/>
        <end position="58"/>
    </location>
</feature>
<reference evidence="3 4" key="1">
    <citation type="submission" date="2024-07" db="EMBL/GenBank/DDBJ databases">
        <authorList>
            <person name="Lee S."/>
            <person name="Kang M."/>
        </authorList>
    </citation>
    <scope>NUCLEOTIDE SEQUENCE [LARGE SCALE GENOMIC DNA]</scope>
    <source>
        <strain evidence="3 4">DS6</strain>
    </source>
</reference>
<dbReference type="EMBL" id="JBFPJR010000027">
    <property type="protein sequence ID" value="MEX0428817.1"/>
    <property type="molecule type" value="Genomic_DNA"/>
</dbReference>
<evidence type="ECO:0000256" key="1">
    <source>
        <dbReference type="SAM" id="MobiDB-lite"/>
    </source>
</evidence>
<evidence type="ECO:0000313" key="3">
    <source>
        <dbReference type="EMBL" id="MEX0428817.1"/>
    </source>
</evidence>
<feature type="transmembrane region" description="Helical" evidence="2">
    <location>
        <begin position="69"/>
        <end position="88"/>
    </location>
</feature>
<proteinExistence type="predicted"/>
<feature type="region of interest" description="Disordered" evidence="1">
    <location>
        <begin position="38"/>
        <end position="60"/>
    </location>
</feature>
<accession>A0ABV3T0U1</accession>
<keyword evidence="2" id="KW-1133">Transmembrane helix</keyword>
<dbReference type="Proteomes" id="UP001556631">
    <property type="component" value="Unassembled WGS sequence"/>
</dbReference>
<comment type="caution">
    <text evidence="3">The sequence shown here is derived from an EMBL/GenBank/DDBJ whole genome shotgun (WGS) entry which is preliminary data.</text>
</comment>
<gene>
    <name evidence="3" type="ORF">AB3X52_14415</name>
</gene>
<keyword evidence="4" id="KW-1185">Reference proteome</keyword>
<feature type="transmembrane region" description="Helical" evidence="2">
    <location>
        <begin position="13"/>
        <end position="33"/>
    </location>
</feature>
<feature type="transmembrane region" description="Helical" evidence="2">
    <location>
        <begin position="94"/>
        <end position="114"/>
    </location>
</feature>
<evidence type="ECO:0000256" key="2">
    <source>
        <dbReference type="SAM" id="Phobius"/>
    </source>
</evidence>
<keyword evidence="2" id="KW-0472">Membrane</keyword>
<dbReference type="RefSeq" id="WP_367994787.1">
    <property type="nucleotide sequence ID" value="NZ_JBFPJR010000027.1"/>
</dbReference>
<evidence type="ECO:0008006" key="5">
    <source>
        <dbReference type="Google" id="ProtNLM"/>
    </source>
</evidence>
<keyword evidence="2" id="KW-0812">Transmembrane</keyword>